<name>B9G133_ORYSJ</name>
<organism evidence="2">
    <name type="scientific">Oryza sativa subsp. japonica</name>
    <name type="common">Rice</name>
    <dbReference type="NCBI Taxonomy" id="39947"/>
    <lineage>
        <taxon>Eukaryota</taxon>
        <taxon>Viridiplantae</taxon>
        <taxon>Streptophyta</taxon>
        <taxon>Embryophyta</taxon>
        <taxon>Tracheophyta</taxon>
        <taxon>Spermatophyta</taxon>
        <taxon>Magnoliopsida</taxon>
        <taxon>Liliopsida</taxon>
        <taxon>Poales</taxon>
        <taxon>Poaceae</taxon>
        <taxon>BOP clade</taxon>
        <taxon>Oryzoideae</taxon>
        <taxon>Oryzeae</taxon>
        <taxon>Oryzinae</taxon>
        <taxon>Oryza</taxon>
        <taxon>Oryza sativa</taxon>
    </lineage>
</organism>
<sequence>MPNGERKGWCRGGDRTGMKGVVVVGGASICPEPPRRWGVPRSSPREEAGRGEEGVVVGGGLICRATTPLREEAGDGEGGGCGRWRLDLPCAATPPREEAGHGEGGGGGCRSGGA</sequence>
<evidence type="ECO:0000256" key="1">
    <source>
        <dbReference type="SAM" id="MobiDB-lite"/>
    </source>
</evidence>
<dbReference type="AlphaFoldDB" id="B9G133"/>
<proteinExistence type="predicted"/>
<reference evidence="2" key="1">
    <citation type="journal article" date="2005" name="PLoS Biol.">
        <title>The genomes of Oryza sativa: a history of duplications.</title>
        <authorList>
            <person name="Yu J."/>
            <person name="Wang J."/>
            <person name="Lin W."/>
            <person name="Li S."/>
            <person name="Li H."/>
            <person name="Zhou J."/>
            <person name="Ni P."/>
            <person name="Dong W."/>
            <person name="Hu S."/>
            <person name="Zeng C."/>
            <person name="Zhang J."/>
            <person name="Zhang Y."/>
            <person name="Li R."/>
            <person name="Xu Z."/>
            <person name="Li S."/>
            <person name="Li X."/>
            <person name="Zheng H."/>
            <person name="Cong L."/>
            <person name="Lin L."/>
            <person name="Yin J."/>
            <person name="Geng J."/>
            <person name="Li G."/>
            <person name="Shi J."/>
            <person name="Liu J."/>
            <person name="Lv H."/>
            <person name="Li J."/>
            <person name="Wang J."/>
            <person name="Deng Y."/>
            <person name="Ran L."/>
            <person name="Shi X."/>
            <person name="Wang X."/>
            <person name="Wu Q."/>
            <person name="Li C."/>
            <person name="Ren X."/>
            <person name="Wang J."/>
            <person name="Wang X."/>
            <person name="Li D."/>
            <person name="Liu D."/>
            <person name="Zhang X."/>
            <person name="Ji Z."/>
            <person name="Zhao W."/>
            <person name="Sun Y."/>
            <person name="Zhang Z."/>
            <person name="Bao J."/>
            <person name="Han Y."/>
            <person name="Dong L."/>
            <person name="Ji J."/>
            <person name="Chen P."/>
            <person name="Wu S."/>
            <person name="Liu J."/>
            <person name="Xiao Y."/>
            <person name="Bu D."/>
            <person name="Tan J."/>
            <person name="Yang L."/>
            <person name="Ye C."/>
            <person name="Zhang J."/>
            <person name="Xu J."/>
            <person name="Zhou Y."/>
            <person name="Yu Y."/>
            <person name="Zhang B."/>
            <person name="Zhuang S."/>
            <person name="Wei H."/>
            <person name="Liu B."/>
            <person name="Lei M."/>
            <person name="Yu H."/>
            <person name="Li Y."/>
            <person name="Xu H."/>
            <person name="Wei S."/>
            <person name="He X."/>
            <person name="Fang L."/>
            <person name="Zhang Z."/>
            <person name="Zhang Y."/>
            <person name="Huang X."/>
            <person name="Su Z."/>
            <person name="Tong W."/>
            <person name="Li J."/>
            <person name="Tong Z."/>
            <person name="Li S."/>
            <person name="Ye J."/>
            <person name="Wang L."/>
            <person name="Fang L."/>
            <person name="Lei T."/>
            <person name="Chen C."/>
            <person name="Chen H."/>
            <person name="Xu Z."/>
            <person name="Li H."/>
            <person name="Huang H."/>
            <person name="Zhang F."/>
            <person name="Xu H."/>
            <person name="Li N."/>
            <person name="Zhao C."/>
            <person name="Li S."/>
            <person name="Dong L."/>
            <person name="Huang Y."/>
            <person name="Li L."/>
            <person name="Xi Y."/>
            <person name="Qi Q."/>
            <person name="Li W."/>
            <person name="Zhang B."/>
            <person name="Hu W."/>
            <person name="Zhang Y."/>
            <person name="Tian X."/>
            <person name="Jiao Y."/>
            <person name="Liang X."/>
            <person name="Jin J."/>
            <person name="Gao L."/>
            <person name="Zheng W."/>
            <person name="Hao B."/>
            <person name="Liu S."/>
            <person name="Wang W."/>
            <person name="Yuan L."/>
            <person name="Cao M."/>
            <person name="McDermott J."/>
            <person name="Samudrala R."/>
            <person name="Wang J."/>
            <person name="Wong G.K."/>
            <person name="Yang H."/>
        </authorList>
    </citation>
    <scope>NUCLEOTIDE SEQUENCE [LARGE SCALE GENOMIC DNA]</scope>
</reference>
<reference evidence="2" key="2">
    <citation type="submission" date="2008-12" db="EMBL/GenBank/DDBJ databases">
        <title>Improved gene annotation of the rice (Oryza sativa) genomes.</title>
        <authorList>
            <person name="Wang J."/>
            <person name="Li R."/>
            <person name="Fan W."/>
            <person name="Huang Q."/>
            <person name="Zhang J."/>
            <person name="Zhou Y."/>
            <person name="Hu Y."/>
            <person name="Zi S."/>
            <person name="Li J."/>
            <person name="Ni P."/>
            <person name="Zheng H."/>
            <person name="Zhang Y."/>
            <person name="Zhao M."/>
            <person name="Hao Q."/>
            <person name="McDermott J."/>
            <person name="Samudrala R."/>
            <person name="Kristiansen K."/>
            <person name="Wong G.K.-S."/>
        </authorList>
    </citation>
    <scope>NUCLEOTIDE SEQUENCE</scope>
</reference>
<feature type="region of interest" description="Disordered" evidence="1">
    <location>
        <begin position="68"/>
        <end position="114"/>
    </location>
</feature>
<accession>B9G133</accession>
<feature type="region of interest" description="Disordered" evidence="1">
    <location>
        <begin position="26"/>
        <end position="53"/>
    </location>
</feature>
<feature type="compositionally biased region" description="Gly residues" evidence="1">
    <location>
        <begin position="102"/>
        <end position="114"/>
    </location>
</feature>
<evidence type="ECO:0000313" key="2">
    <source>
        <dbReference type="EMBL" id="EEE68750.1"/>
    </source>
</evidence>
<feature type="compositionally biased region" description="Basic and acidic residues" evidence="1">
    <location>
        <begin position="43"/>
        <end position="53"/>
    </location>
</feature>
<dbReference type="Proteomes" id="UP000007752">
    <property type="component" value="Chromosome 8"/>
</dbReference>
<protein>
    <submittedName>
        <fullName evidence="2">Uncharacterized protein</fullName>
    </submittedName>
</protein>
<dbReference type="EMBL" id="CM000145">
    <property type="protein sequence ID" value="EEE68750.1"/>
    <property type="molecule type" value="Genomic_DNA"/>
</dbReference>
<gene>
    <name evidence="2" type="ORF">OsJ_27441</name>
</gene>